<proteinExistence type="predicted"/>
<dbReference type="GO" id="GO:0005576">
    <property type="term" value="C:extracellular region"/>
    <property type="evidence" value="ECO:0007669"/>
    <property type="project" value="UniProtKB-SubCell"/>
</dbReference>
<evidence type="ECO:0000256" key="9">
    <source>
        <dbReference type="SAM" id="MobiDB-lite"/>
    </source>
</evidence>
<dbReference type="OrthoDB" id="2393401at2759"/>
<reference evidence="11" key="1">
    <citation type="submission" date="2021-06" db="EMBL/GenBank/DDBJ databases">
        <title>Genome Sequence of Mortierella hyaline Strain SCG-10, a Cold-Adapted, Nitrate-Reducing Fungus Isolated from Soil in Minnesota, USA.</title>
        <authorList>
            <person name="Aldossari N."/>
        </authorList>
    </citation>
    <scope>NUCLEOTIDE SEQUENCE</scope>
    <source>
        <strain evidence="11">SCG-10</strain>
    </source>
</reference>
<keyword evidence="5" id="KW-0677">Repeat</keyword>
<keyword evidence="6 8" id="KW-0863">Zinc-finger</keyword>
<comment type="subcellular location">
    <subcellularLocation>
        <location evidence="1">Host cell</location>
    </subcellularLocation>
    <subcellularLocation>
        <location evidence="2">Secreted</location>
    </subcellularLocation>
</comment>
<dbReference type="Gene3D" id="3.30.160.60">
    <property type="entry name" value="Classic Zinc Finger"/>
    <property type="match status" value="1"/>
</dbReference>
<protein>
    <recommendedName>
        <fullName evidence="10">C2H2-type domain-containing protein</fullName>
    </recommendedName>
</protein>
<evidence type="ECO:0000256" key="8">
    <source>
        <dbReference type="PROSITE-ProRule" id="PRU00042"/>
    </source>
</evidence>
<evidence type="ECO:0000256" key="1">
    <source>
        <dbReference type="ARBA" id="ARBA00004340"/>
    </source>
</evidence>
<evidence type="ECO:0000256" key="7">
    <source>
        <dbReference type="ARBA" id="ARBA00022833"/>
    </source>
</evidence>
<dbReference type="GO" id="GO:0043657">
    <property type="term" value="C:host cell"/>
    <property type="evidence" value="ECO:0007669"/>
    <property type="project" value="UniProtKB-SubCell"/>
</dbReference>
<evidence type="ECO:0000256" key="4">
    <source>
        <dbReference type="ARBA" id="ARBA00022723"/>
    </source>
</evidence>
<dbReference type="InterPro" id="IPR045379">
    <property type="entry name" value="Crinkler_N"/>
</dbReference>
<gene>
    <name evidence="11" type="ORF">KI688_011796</name>
</gene>
<evidence type="ECO:0000256" key="5">
    <source>
        <dbReference type="ARBA" id="ARBA00022737"/>
    </source>
</evidence>
<keyword evidence="12" id="KW-1185">Reference proteome</keyword>
<organism evidence="11 12">
    <name type="scientific">Linnemannia hyalina</name>
    <dbReference type="NCBI Taxonomy" id="64524"/>
    <lineage>
        <taxon>Eukaryota</taxon>
        <taxon>Fungi</taxon>
        <taxon>Fungi incertae sedis</taxon>
        <taxon>Mucoromycota</taxon>
        <taxon>Mortierellomycotina</taxon>
        <taxon>Mortierellomycetes</taxon>
        <taxon>Mortierellales</taxon>
        <taxon>Mortierellaceae</taxon>
        <taxon>Linnemannia</taxon>
    </lineage>
</organism>
<dbReference type="PROSITE" id="PS00028">
    <property type="entry name" value="ZINC_FINGER_C2H2_1"/>
    <property type="match status" value="1"/>
</dbReference>
<evidence type="ECO:0000313" key="11">
    <source>
        <dbReference type="EMBL" id="KAG9068201.1"/>
    </source>
</evidence>
<name>A0A9P8BUK0_9FUNG</name>
<evidence type="ECO:0000256" key="6">
    <source>
        <dbReference type="ARBA" id="ARBA00022771"/>
    </source>
</evidence>
<dbReference type="InterPro" id="IPR013087">
    <property type="entry name" value="Znf_C2H2_type"/>
</dbReference>
<keyword evidence="4" id="KW-0479">Metal-binding</keyword>
<sequence>MNNSLLTLFCLVDGEATPFPVKIESTETIGDLKKAIKAEKTIAFTDSYKKDRKEISFADIPSNSKEELDGTDDVSDVFKETPPKKTIHITVQRPQPVHAPVPARVLTPVLSTPSDVSRPGDLRADIKKVADRFFATGSPASDFLDTYVRGENALPVTTSGIKGCLEFYDEALLTARIQEQTHERKIHELYHCRGTKSDPCSQSIKGTQNWELHQKRHRPYPCPEPDCDKGFTQLRTLRAHQKIHTRNNEPRSNSQSSANQIPVAPPPEPLLDKETTIPIPNEFRVAVVYKGSPTQGIELTTKWYEFIYEPGTTPLETDGPKSRTCLGCGKTCSLENCKVGVFRDKSWLFLDLALDKRIEYMLYWSDPDRREEGFRKADAILLELFEGISLEEEMRVAFTDHDEYRWRTFNGNKRNKKERIAWNKYEWRYFLRVCKGIDLCSGLSMAKIGQPGNIDRLSSDGQYRLGACIYIPQGLNFAKELLDDFKTSKLFQGTDLENCRKGIKMLRDLMIETAEKMKHRLPKLLEEHAALIAGVEDSDHKDVQAVEEVVKNIYDQYETGRDNALECYNSQGMVNNIDNTVEYGEDAPESGYFTSPEIDLWESEEEAASSFWMFDSIDDDDSFFELDHDLATPMQSFGALKDARRSDDKTFQKFIDGRSAEFHSSSSFHDHDISVSLEKRDDGILRPKNFHARSLGSTVQSHVRTPTFEYSKSSRSNTTLVEHVQKKAKSQLDTTKAPQKKMATKLKTVKKVQWTTHKYSVLSNIPSVSTPLQQPLISDFMFKGGKENRPPRLL</sequence>
<evidence type="ECO:0000256" key="2">
    <source>
        <dbReference type="ARBA" id="ARBA00004613"/>
    </source>
</evidence>
<feature type="region of interest" description="Disordered" evidence="9">
    <location>
        <begin position="243"/>
        <end position="271"/>
    </location>
</feature>
<dbReference type="GO" id="GO:0000978">
    <property type="term" value="F:RNA polymerase II cis-regulatory region sequence-specific DNA binding"/>
    <property type="evidence" value="ECO:0007669"/>
    <property type="project" value="UniProtKB-ARBA"/>
</dbReference>
<dbReference type="FunFam" id="3.30.160.60:FF:000072">
    <property type="entry name" value="zinc finger protein 143 isoform X1"/>
    <property type="match status" value="1"/>
</dbReference>
<comment type="caution">
    <text evidence="11">The sequence shown here is derived from an EMBL/GenBank/DDBJ whole genome shotgun (WGS) entry which is preliminary data.</text>
</comment>
<dbReference type="AlphaFoldDB" id="A0A9P8BUK0"/>
<dbReference type="SMART" id="SM00355">
    <property type="entry name" value="ZnF_C2H2"/>
    <property type="match status" value="1"/>
</dbReference>
<evidence type="ECO:0000256" key="3">
    <source>
        <dbReference type="ARBA" id="ARBA00022525"/>
    </source>
</evidence>
<keyword evidence="3" id="KW-0964">Secreted</keyword>
<dbReference type="InterPro" id="IPR036236">
    <property type="entry name" value="Znf_C2H2_sf"/>
</dbReference>
<dbReference type="PROSITE" id="PS50157">
    <property type="entry name" value="ZINC_FINGER_C2H2_2"/>
    <property type="match status" value="1"/>
</dbReference>
<evidence type="ECO:0000313" key="12">
    <source>
        <dbReference type="Proteomes" id="UP000707451"/>
    </source>
</evidence>
<dbReference type="Proteomes" id="UP000707451">
    <property type="component" value="Unassembled WGS sequence"/>
</dbReference>
<dbReference type="EMBL" id="JAHRHY010000007">
    <property type="protein sequence ID" value="KAG9068201.1"/>
    <property type="molecule type" value="Genomic_DNA"/>
</dbReference>
<dbReference type="GO" id="GO:0008270">
    <property type="term" value="F:zinc ion binding"/>
    <property type="evidence" value="ECO:0007669"/>
    <property type="project" value="UniProtKB-KW"/>
</dbReference>
<accession>A0A9P8BUK0</accession>
<dbReference type="GO" id="GO:0000981">
    <property type="term" value="F:DNA-binding transcription factor activity, RNA polymerase II-specific"/>
    <property type="evidence" value="ECO:0007669"/>
    <property type="project" value="UniProtKB-ARBA"/>
</dbReference>
<feature type="compositionally biased region" description="Polar residues" evidence="9">
    <location>
        <begin position="250"/>
        <end position="260"/>
    </location>
</feature>
<dbReference type="SUPFAM" id="SSF57667">
    <property type="entry name" value="beta-beta-alpha zinc fingers"/>
    <property type="match status" value="1"/>
</dbReference>
<feature type="domain" description="C2H2-type" evidence="10">
    <location>
        <begin position="220"/>
        <end position="249"/>
    </location>
</feature>
<evidence type="ECO:0000259" key="10">
    <source>
        <dbReference type="PROSITE" id="PS50157"/>
    </source>
</evidence>
<keyword evidence="7" id="KW-0862">Zinc</keyword>
<dbReference type="Pfam" id="PF20147">
    <property type="entry name" value="Crinkler"/>
    <property type="match status" value="1"/>
</dbReference>